<feature type="domain" description="EGF-like" evidence="18">
    <location>
        <begin position="1555"/>
        <end position="1589"/>
    </location>
</feature>
<dbReference type="PROSITE" id="PS00010">
    <property type="entry name" value="ASX_HYDROXYL"/>
    <property type="match status" value="17"/>
</dbReference>
<evidence type="ECO:0000256" key="11">
    <source>
        <dbReference type="ARBA" id="ARBA00022989"/>
    </source>
</evidence>
<evidence type="ECO:0008006" key="20">
    <source>
        <dbReference type="Google" id="ProtNLM"/>
    </source>
</evidence>
<feature type="non-terminal residue" evidence="19">
    <location>
        <position position="1"/>
    </location>
</feature>
<dbReference type="FunFam" id="2.10.25.10:FF:000252">
    <property type="entry name" value="Crumbs homolog 1 (Drosophila)"/>
    <property type="match status" value="1"/>
</dbReference>
<dbReference type="SMART" id="SM00282">
    <property type="entry name" value="LamG"/>
    <property type="match status" value="3"/>
</dbReference>
<evidence type="ECO:0000256" key="1">
    <source>
        <dbReference type="ARBA" id="ARBA00004247"/>
    </source>
</evidence>
<dbReference type="FunFam" id="2.10.25.10:FF:000472">
    <property type="entry name" value="Uncharacterized protein, isoform A"/>
    <property type="match status" value="3"/>
</dbReference>
<dbReference type="Gene3D" id="2.10.25.10">
    <property type="entry name" value="Laminin"/>
    <property type="match status" value="30"/>
</dbReference>
<dbReference type="Pfam" id="PF25024">
    <property type="entry name" value="EGF_TEN"/>
    <property type="match status" value="1"/>
</dbReference>
<feature type="domain" description="EGF-like" evidence="18">
    <location>
        <begin position="385"/>
        <end position="421"/>
    </location>
</feature>
<evidence type="ECO:0000256" key="8">
    <source>
        <dbReference type="ARBA" id="ARBA00022729"/>
    </source>
</evidence>
<dbReference type="PROSITE" id="PS50026">
    <property type="entry name" value="EGF_3"/>
    <property type="match status" value="30"/>
</dbReference>
<evidence type="ECO:0000313" key="19">
    <source>
        <dbReference type="EMBL" id="JAS36662.1"/>
    </source>
</evidence>
<dbReference type="GO" id="GO:0048732">
    <property type="term" value="P:gland development"/>
    <property type="evidence" value="ECO:0007669"/>
    <property type="project" value="UniProtKB-ARBA"/>
</dbReference>
<evidence type="ECO:0000256" key="15">
    <source>
        <dbReference type="ARBA" id="ARBA00060989"/>
    </source>
</evidence>
<dbReference type="InterPro" id="IPR009030">
    <property type="entry name" value="Growth_fac_rcpt_cys_sf"/>
</dbReference>
<dbReference type="PROSITE" id="PS00022">
    <property type="entry name" value="EGF_1"/>
    <property type="match status" value="25"/>
</dbReference>
<feature type="domain" description="EGF-like" evidence="18">
    <location>
        <begin position="1"/>
        <end position="30"/>
    </location>
</feature>
<feature type="disulfide bond" evidence="16">
    <location>
        <begin position="1814"/>
        <end position="1823"/>
    </location>
</feature>
<dbReference type="SUPFAM" id="SSF57196">
    <property type="entry name" value="EGF/Laminin"/>
    <property type="match status" value="20"/>
</dbReference>
<keyword evidence="7" id="KW-0812">Transmembrane</keyword>
<comment type="caution">
    <text evidence="16">Lacks conserved residue(s) required for the propagation of feature annotation.</text>
</comment>
<evidence type="ECO:0000256" key="4">
    <source>
        <dbReference type="ARBA" id="ARBA00022475"/>
    </source>
</evidence>
<dbReference type="FunFam" id="2.10.25.10:FF:000012">
    <property type="entry name" value="Delta-like protein"/>
    <property type="match status" value="2"/>
</dbReference>
<feature type="disulfide bond" evidence="16">
    <location>
        <begin position="83"/>
        <end position="100"/>
    </location>
</feature>
<dbReference type="FunFam" id="2.10.25.10:FF:000118">
    <property type="entry name" value="protein delta homolog 2"/>
    <property type="match status" value="1"/>
</dbReference>
<feature type="disulfide bond" evidence="16">
    <location>
        <begin position="60"/>
        <end position="69"/>
    </location>
</feature>
<feature type="domain" description="EGF-like" evidence="18">
    <location>
        <begin position="718"/>
        <end position="753"/>
    </location>
</feature>
<dbReference type="Pfam" id="PF00008">
    <property type="entry name" value="EGF"/>
    <property type="match status" value="16"/>
</dbReference>
<feature type="domain" description="EGF-like" evidence="18">
    <location>
        <begin position="1668"/>
        <end position="1706"/>
    </location>
</feature>
<feature type="domain" description="EGF-like" evidence="18">
    <location>
        <begin position="1629"/>
        <end position="1665"/>
    </location>
</feature>
<dbReference type="CDD" id="cd00054">
    <property type="entry name" value="EGF_CA"/>
    <property type="match status" value="23"/>
</dbReference>
<evidence type="ECO:0000256" key="7">
    <source>
        <dbReference type="ARBA" id="ARBA00022692"/>
    </source>
</evidence>
<dbReference type="GO" id="GO:0048056">
    <property type="term" value="P:R3/R4 cell differentiation"/>
    <property type="evidence" value="ECO:0007669"/>
    <property type="project" value="UniProtKB-ARBA"/>
</dbReference>
<dbReference type="GO" id="GO:0120035">
    <property type="term" value="P:regulation of plasma membrane bounded cell projection organization"/>
    <property type="evidence" value="ECO:0007669"/>
    <property type="project" value="UniProtKB-ARBA"/>
</dbReference>
<feature type="domain" description="EGF-like" evidence="18">
    <location>
        <begin position="154"/>
        <end position="190"/>
    </location>
</feature>
<feature type="disulfide bond" evidence="16">
    <location>
        <begin position="564"/>
        <end position="573"/>
    </location>
</feature>
<dbReference type="FunFam" id="2.10.25.10:FF:000095">
    <property type="entry name" value="Notch, isoform B"/>
    <property type="match status" value="1"/>
</dbReference>
<feature type="disulfide bond" evidence="16">
    <location>
        <begin position="333"/>
        <end position="342"/>
    </location>
</feature>
<feature type="disulfide bond" evidence="16">
    <location>
        <begin position="449"/>
        <end position="458"/>
    </location>
</feature>
<evidence type="ECO:0000256" key="5">
    <source>
        <dbReference type="ARBA" id="ARBA00022525"/>
    </source>
</evidence>
<dbReference type="GO" id="GO:0032991">
    <property type="term" value="C:protein-containing complex"/>
    <property type="evidence" value="ECO:0007669"/>
    <property type="project" value="UniProtKB-ARBA"/>
</dbReference>
<feature type="disulfide bond" evidence="16">
    <location>
        <begin position="1036"/>
        <end position="1045"/>
    </location>
</feature>
<feature type="domain" description="EGF-like" evidence="18">
    <location>
        <begin position="33"/>
        <end position="70"/>
    </location>
</feature>
<dbReference type="SMART" id="SM00179">
    <property type="entry name" value="EGF_CA"/>
    <property type="match status" value="28"/>
</dbReference>
<dbReference type="FunFam" id="2.10.25.10:FF:000039">
    <property type="entry name" value="Crumbs cell polarity complex component 1"/>
    <property type="match status" value="1"/>
</dbReference>
<feature type="disulfide bond" evidence="16">
    <location>
        <begin position="1617"/>
        <end position="1626"/>
    </location>
</feature>
<evidence type="ECO:0000256" key="6">
    <source>
        <dbReference type="ARBA" id="ARBA00022536"/>
    </source>
</evidence>
<feature type="domain" description="EGF-like" evidence="18">
    <location>
        <begin position="230"/>
        <end position="268"/>
    </location>
</feature>
<dbReference type="SMART" id="SM00181">
    <property type="entry name" value="EGF"/>
    <property type="match status" value="30"/>
</dbReference>
<dbReference type="InterPro" id="IPR013032">
    <property type="entry name" value="EGF-like_CS"/>
</dbReference>
<dbReference type="GO" id="GO:0016318">
    <property type="term" value="P:ommatidial rotation"/>
    <property type="evidence" value="ECO:0007669"/>
    <property type="project" value="UniProtKB-ARBA"/>
</dbReference>
<feature type="domain" description="EGF-like" evidence="18">
    <location>
        <begin position="192"/>
        <end position="228"/>
    </location>
</feature>
<dbReference type="GO" id="GO:0007411">
    <property type="term" value="P:axon guidance"/>
    <property type="evidence" value="ECO:0007669"/>
    <property type="project" value="UniProtKB-ARBA"/>
</dbReference>
<dbReference type="GO" id="GO:0048646">
    <property type="term" value="P:anatomical structure formation involved in morphogenesis"/>
    <property type="evidence" value="ECO:0007669"/>
    <property type="project" value="UniProtKB-ARBA"/>
</dbReference>
<comment type="subcellular location">
    <subcellularLocation>
        <location evidence="1">Apical cell membrane</location>
        <topology evidence="1">Single-pass type I membrane protein</topology>
    </subcellularLocation>
    <subcellularLocation>
        <location evidence="2">Secreted</location>
    </subcellularLocation>
</comment>
<dbReference type="SUPFAM" id="SSF57184">
    <property type="entry name" value="Growth factor receptor domain"/>
    <property type="match status" value="2"/>
</dbReference>
<reference evidence="19" key="1">
    <citation type="submission" date="2015-12" db="EMBL/GenBank/DDBJ databases">
        <title>De novo transcriptome assembly of four potential Pierce s Disease insect vectors from Arizona vineyards.</title>
        <authorList>
            <person name="Tassone E.E."/>
        </authorList>
    </citation>
    <scope>NUCLEOTIDE SEQUENCE</scope>
</reference>
<feature type="disulfide bond" evidence="16">
    <location>
        <begin position="488"/>
        <end position="497"/>
    </location>
</feature>
<dbReference type="PRINTS" id="PR00010">
    <property type="entry name" value="EGFBLOOD"/>
</dbReference>
<dbReference type="GO" id="GO:0007154">
    <property type="term" value="P:cell communication"/>
    <property type="evidence" value="ECO:0007669"/>
    <property type="project" value="UniProtKB-ARBA"/>
</dbReference>
<keyword evidence="11" id="KW-1133">Transmembrane helix</keyword>
<gene>
    <name evidence="19" type="ORF">g.35617</name>
</gene>
<dbReference type="FunFam" id="2.10.25.10:FF:000004">
    <property type="entry name" value="Neurogenic locus notch 1"/>
    <property type="match status" value="1"/>
</dbReference>
<dbReference type="GO" id="GO:0005509">
    <property type="term" value="F:calcium ion binding"/>
    <property type="evidence" value="ECO:0007669"/>
    <property type="project" value="InterPro"/>
</dbReference>
<feature type="disulfide bond" evidence="16">
    <location>
        <begin position="295"/>
        <end position="304"/>
    </location>
</feature>
<evidence type="ECO:0000259" key="18">
    <source>
        <dbReference type="PROSITE" id="PS50026"/>
    </source>
</evidence>
<feature type="domain" description="EGF-like" evidence="18">
    <location>
        <begin position="1266"/>
        <end position="1302"/>
    </location>
</feature>
<feature type="domain" description="EGF-like" evidence="18">
    <location>
        <begin position="538"/>
        <end position="574"/>
    </location>
</feature>
<feature type="domain" description="Laminin G" evidence="17">
    <location>
        <begin position="837"/>
        <end position="1008"/>
    </location>
</feature>
<dbReference type="CDD" id="cd00110">
    <property type="entry name" value="LamG"/>
    <property type="match status" value="2"/>
</dbReference>
<dbReference type="InterPro" id="IPR049883">
    <property type="entry name" value="NOTCH1_EGF-like"/>
</dbReference>
<dbReference type="GO" id="GO:0005576">
    <property type="term" value="C:extracellular region"/>
    <property type="evidence" value="ECO:0007669"/>
    <property type="project" value="UniProtKB-SubCell"/>
</dbReference>
<evidence type="ECO:0000256" key="2">
    <source>
        <dbReference type="ARBA" id="ARBA00004613"/>
    </source>
</evidence>
<feature type="domain" description="EGF-like" evidence="18">
    <location>
        <begin position="653"/>
        <end position="716"/>
    </location>
</feature>
<dbReference type="PROSITE" id="PS50025">
    <property type="entry name" value="LAM_G_DOMAIN"/>
    <property type="match status" value="3"/>
</dbReference>
<feature type="disulfide bond" evidence="16">
    <location>
        <begin position="411"/>
        <end position="420"/>
    </location>
</feature>
<dbReference type="GO" id="GO:0016324">
    <property type="term" value="C:apical plasma membrane"/>
    <property type="evidence" value="ECO:0007669"/>
    <property type="project" value="UniProtKB-SubCell"/>
</dbReference>
<dbReference type="GO" id="GO:0030097">
    <property type="term" value="P:hemopoiesis"/>
    <property type="evidence" value="ECO:0007669"/>
    <property type="project" value="UniProtKB-ARBA"/>
</dbReference>
<feature type="domain" description="EGF-like" evidence="18">
    <location>
        <begin position="114"/>
        <end position="152"/>
    </location>
</feature>
<feature type="disulfide bond" evidence="16">
    <location>
        <begin position="1579"/>
        <end position="1588"/>
    </location>
</feature>
<dbReference type="FunFam" id="2.10.25.10:FF:000122">
    <property type="entry name" value="Protein crumbs homolog 2"/>
    <property type="match status" value="5"/>
</dbReference>
<feature type="domain" description="EGF-like" evidence="18">
    <location>
        <begin position="1786"/>
        <end position="1824"/>
    </location>
</feature>
<feature type="disulfide bond" evidence="16">
    <location>
        <begin position="1735"/>
        <end position="1744"/>
    </location>
</feature>
<evidence type="ECO:0000256" key="3">
    <source>
        <dbReference type="ARBA" id="ARBA00022473"/>
    </source>
</evidence>
<evidence type="ECO:0000256" key="14">
    <source>
        <dbReference type="ARBA" id="ARBA00023180"/>
    </source>
</evidence>
<dbReference type="GO" id="GO:0005911">
    <property type="term" value="C:cell-cell junction"/>
    <property type="evidence" value="ECO:0007669"/>
    <property type="project" value="UniProtKB-ARBA"/>
</dbReference>
<dbReference type="FunFam" id="2.10.25.10:FF:000172">
    <property type="entry name" value="FAT atypical cadherin 3"/>
    <property type="match status" value="1"/>
</dbReference>
<keyword evidence="3" id="KW-0217">Developmental protein</keyword>
<feature type="disulfide bond" evidence="16">
    <location>
        <begin position="373"/>
        <end position="382"/>
    </location>
</feature>
<dbReference type="FunFam" id="2.10.25.10:FF:000208">
    <property type="entry name" value="Crumbs 2, cell polarity complex component"/>
    <property type="match status" value="1"/>
</dbReference>
<organism evidence="19">
    <name type="scientific">Clastoptera arizonana</name>
    <name type="common">Arizona spittle bug</name>
    <dbReference type="NCBI Taxonomy" id="38151"/>
    <lineage>
        <taxon>Eukaryota</taxon>
        <taxon>Metazoa</taxon>
        <taxon>Ecdysozoa</taxon>
        <taxon>Arthropoda</taxon>
        <taxon>Hexapoda</taxon>
        <taxon>Insecta</taxon>
        <taxon>Pterygota</taxon>
        <taxon>Neoptera</taxon>
        <taxon>Paraneoptera</taxon>
        <taxon>Hemiptera</taxon>
        <taxon>Auchenorrhyncha</taxon>
        <taxon>Cercopoidea</taxon>
        <taxon>Clastopteridae</taxon>
        <taxon>Clastoptera</taxon>
    </lineage>
</organism>
<feature type="domain" description="EGF-like" evidence="18">
    <location>
        <begin position="1591"/>
        <end position="1627"/>
    </location>
</feature>
<keyword evidence="12" id="KW-0472">Membrane</keyword>
<dbReference type="PROSITE" id="PS01187">
    <property type="entry name" value="EGF_CA"/>
    <property type="match status" value="9"/>
</dbReference>
<feature type="non-terminal residue" evidence="19">
    <location>
        <position position="1854"/>
    </location>
</feature>
<feature type="disulfide bond" evidence="16">
    <location>
        <begin position="706"/>
        <end position="715"/>
    </location>
</feature>
<dbReference type="Gene3D" id="2.60.120.200">
    <property type="match status" value="3"/>
</dbReference>
<keyword evidence="8" id="KW-0732">Signal</keyword>
<evidence type="ECO:0000256" key="16">
    <source>
        <dbReference type="PROSITE-ProRule" id="PRU00076"/>
    </source>
</evidence>
<dbReference type="EMBL" id="GEDC01000636">
    <property type="protein sequence ID" value="JAS36662.1"/>
    <property type="molecule type" value="Transcribed_RNA"/>
</dbReference>
<feature type="domain" description="EGF-like" evidence="18">
    <location>
        <begin position="1747"/>
        <end position="1784"/>
    </location>
</feature>
<feature type="disulfide bond" evidence="16">
    <location>
        <begin position="218"/>
        <end position="227"/>
    </location>
</feature>
<dbReference type="FunFam" id="2.10.25.10:FF:000327">
    <property type="entry name" value="neurogenic locus notch homolog protein 4"/>
    <property type="match status" value="1"/>
</dbReference>
<feature type="domain" description="EGF-like" evidence="18">
    <location>
        <begin position="307"/>
        <end position="343"/>
    </location>
</feature>
<feature type="disulfide bond" evidence="16">
    <location>
        <begin position="782"/>
        <end position="791"/>
    </location>
</feature>
<feature type="domain" description="EGF-like" evidence="18">
    <location>
        <begin position="1010"/>
        <end position="1046"/>
    </location>
</feature>
<feature type="disulfide bond" evidence="16">
    <location>
        <begin position="641"/>
        <end position="650"/>
    </location>
</feature>
<keyword evidence="14" id="KW-0325">Glycoprotein</keyword>
<dbReference type="GO" id="GO:0019904">
    <property type="term" value="F:protein domain specific binding"/>
    <property type="evidence" value="ECO:0007669"/>
    <property type="project" value="UniProtKB-ARBA"/>
</dbReference>
<dbReference type="InterPro" id="IPR013320">
    <property type="entry name" value="ConA-like_dom_sf"/>
</dbReference>
<sequence>EPCMMHGACVSRTDRYVCNCAARYSGNNCEIDNGSPCEHNPCQNGGVCKEDTKGDYSCQCPFGFIGNLCESEVTHRLCENNPCHNNGTCHTLAGGSRYECTCQPGFTGKDCEININECLSDPCQHGGTCIDGINSYTCFCGRTIGYTGTNCELNINECENNPCLNQGTCFDTYGSYTCECAEGLGGQNCELNLNECSSDPCLNGGRCEDSVGSYTCHCHSGFAGINCEINVNECDSVVCPPNSECVDRINKHQCVCKPGYAGIPPNCTETDSCASSPCLNGGSCLPHVDGYDCSCPPGYTGKVCQVNLDECTSSPCQNGGTCIDGINGYKCNCTADFMGANCELDYDVCFLEPCQHNGTCITKASQKEYYCDCIPGFEGKDCEVNINECLHAKCPDRKVCVDGINTYECRCPLGYSGDNCTLMIDFCALSPCLHNGTCREATGNYTCNCPSGYTGKHCETDVNECNLDKNICNHGICVNNEGGFECFCRPGFSGDFCDVDFDECLSDPCRNNATCENKINGFNCICTPGYTGQDCGININECESNPCMNGSTCLDAIATFSCICPPGLTGRLCETNIDDCESSPCLHGGLCIDGINSYSCNCNDTGYEGIHCEINIDDCKNNPCSNGAMCKDLIKDYECECYLGYTGKNCEVDILECVSNPCKHGGTCLERSNQSYYENNDTSDSLPSIFKEPFSYDIANGYECVCVPGIVGLNCEININECESSPCLHGTCKDGIGGYTCKCHNGFEGLHCEIDINECLRYNPCVNGICRDQRGPGYICDCPPLYGGMNCSVELMGCKENKCLNGGTCKPYLENETIHKYNCTCPSGFYGASCEQLTTMSLNGDSFVITNTSRDEGYDIHFSFKTTLPNGLLAIGKGSTFYILELVNGRLNLHSSLLNKWEGVFIGSQLNDSNWQKVFVAINASHLVLAANEEQTIYPINLNEGASPGATSFPTTYLGGTTPYLKRLTHGPPSFIGCTQDVYINGQWVLPQSSEDSRVSLVNVEVGCPREPKCDPNPCHSGGHCTDLWRDFRCTCERPYLGHTCQYNLTAATFGYETINSSLVSVRVTQQARRAVRNIVDISMFIRTRKSSGGIFYLGSVPGAVSYPEETHIVAQLSGGELQVRIQFNGTPESYTVAGVKLDDGYNHLIQVVRNITLVQVKINGTEYFRKTISASGQLDLQVLYLGGMPDPSFRYKRQTPRAPVADYSDISVASFKGVIQDVQISNGSQTMIVQFFPLEVRDLQLPPSVGEVSFDTSTVLRGVVSDDMCKDEPCNNDGICEVTWNDFTCQCPRGYKGKTCDDMEFCEIQKCPTGSECRNLNHGYECVTNITLSGTSTALKYMYVERGIPSPLDEISITYRSKTGGLLLYIVQEAEGIQNYFSVSSYKDQVIVSWKLTPSSSGEVMRLQKEFSSGEWTTISLKIIENMISGQILSNSAEDVKEMFTPANFSLIDFRQLVLSATITLGGTEGLAAKHTYVTDGSDNNVVGLTTQDLEVSNGQSIGAYKGCIGEVRIGGLLLPFYTALQLEMNKDNSSRDYFELTSNLGPGVEMHCLLCFEDECLHGGRCENATVSYKCECPPGYSGDDCAQNIDECVDNECKHNSTCIDQLANYTCNCLPGWEGWLCDTEINECLSNPCKNNGTCIDHLGYFECKCTEDYLGDLCEQLKEVTCENKPCKNEAVCLDNKNLDTGDNFTCTCAEGFVGVLCDKVYCNVKPCLNNGRCGYYLSPPQCLCLAGYRGNHCEENINECDSQPCENNGKCTDGIDSYSCDCTGTGFFGTNCQSDVDECENKTPVCSPNATCVNNIGSYTCICDQNMCGTNCEFSDPCRNSEPCENGGNCVPDCKTSSDYTCL</sequence>
<comment type="similarity">
    <text evidence="15">Belongs to the Crumbs protein family.</text>
</comment>
<dbReference type="InterPro" id="IPR001881">
    <property type="entry name" value="EGF-like_Ca-bd_dom"/>
</dbReference>
<feature type="domain" description="Laminin G" evidence="17">
    <location>
        <begin position="1053"/>
        <end position="1270"/>
    </location>
</feature>
<feature type="domain" description="EGF-like" evidence="18">
    <location>
        <begin position="269"/>
        <end position="305"/>
    </location>
</feature>
<dbReference type="InterPro" id="IPR000742">
    <property type="entry name" value="EGF"/>
</dbReference>
<dbReference type="FunFam" id="2.10.25.10:FF:000537">
    <property type="entry name" value="Notch 3"/>
    <property type="match status" value="1"/>
</dbReference>
<feature type="domain" description="EGF-like" evidence="18">
    <location>
        <begin position="461"/>
        <end position="498"/>
    </location>
</feature>
<dbReference type="PANTHER" id="PTHR24033:SF151">
    <property type="entry name" value="NOTCH 2"/>
    <property type="match status" value="1"/>
</dbReference>
<dbReference type="Pfam" id="PF07645">
    <property type="entry name" value="EGF_CA"/>
    <property type="match status" value="2"/>
</dbReference>
<dbReference type="InterPro" id="IPR018097">
    <property type="entry name" value="EGF_Ca-bd_CS"/>
</dbReference>
<dbReference type="Pfam" id="PF00054">
    <property type="entry name" value="Laminin_G_1"/>
    <property type="match status" value="2"/>
</dbReference>
<feature type="disulfide bond" evidence="16">
    <location>
        <begin position="20"/>
        <end position="29"/>
    </location>
</feature>
<feature type="domain" description="Laminin G" evidence="17">
    <location>
        <begin position="1329"/>
        <end position="1554"/>
    </location>
</feature>
<proteinExistence type="inferred from homology"/>
<dbReference type="Pfam" id="PF12661">
    <property type="entry name" value="hEGF"/>
    <property type="match status" value="3"/>
</dbReference>
<dbReference type="FunFam" id="2.60.120.200:FF:000143">
    <property type="entry name" value="Crumbs, isoform D"/>
    <property type="match status" value="1"/>
</dbReference>
<feature type="domain" description="EGF-like" evidence="18">
    <location>
        <begin position="500"/>
        <end position="536"/>
    </location>
</feature>
<dbReference type="GO" id="GO:0035282">
    <property type="term" value="P:segmentation"/>
    <property type="evidence" value="ECO:0007669"/>
    <property type="project" value="UniProtKB-ARBA"/>
</dbReference>
<evidence type="ECO:0000256" key="12">
    <source>
        <dbReference type="ARBA" id="ARBA00023136"/>
    </source>
</evidence>
<keyword evidence="10" id="KW-0106">Calcium</keyword>
<feature type="disulfide bond" evidence="16">
    <location>
        <begin position="354"/>
        <end position="371"/>
    </location>
</feature>
<dbReference type="PANTHER" id="PTHR24033">
    <property type="entry name" value="EGF-LIKE DOMAIN-CONTAINING PROTEIN"/>
    <property type="match status" value="1"/>
</dbReference>
<dbReference type="GO" id="GO:0023052">
    <property type="term" value="P:signaling"/>
    <property type="evidence" value="ECO:0007669"/>
    <property type="project" value="UniProtKB-ARBA"/>
</dbReference>
<dbReference type="PROSITE" id="PS01186">
    <property type="entry name" value="EGF_2"/>
    <property type="match status" value="18"/>
</dbReference>
<dbReference type="GO" id="GO:0016358">
    <property type="term" value="P:dendrite development"/>
    <property type="evidence" value="ECO:0007669"/>
    <property type="project" value="UniProtKB-ARBA"/>
</dbReference>
<dbReference type="FunFam" id="2.10.25.10:FF:000391">
    <property type="entry name" value="Weary, isoform C"/>
    <property type="match status" value="1"/>
</dbReference>
<dbReference type="FunFam" id="2.10.25.10:FF:000142">
    <property type="entry name" value="Crumbs cell polarity complex component 2"/>
    <property type="match status" value="1"/>
</dbReference>
<dbReference type="InterPro" id="IPR001791">
    <property type="entry name" value="Laminin_G"/>
</dbReference>
<feature type="disulfide bond" evidence="16">
    <location>
        <begin position="180"/>
        <end position="189"/>
    </location>
</feature>
<dbReference type="GO" id="GO:0050769">
    <property type="term" value="P:positive regulation of neurogenesis"/>
    <property type="evidence" value="ECO:0007669"/>
    <property type="project" value="UniProtKB-ARBA"/>
</dbReference>
<feature type="disulfide bond" evidence="16">
    <location>
        <begin position="102"/>
        <end position="111"/>
    </location>
</feature>
<keyword evidence="9" id="KW-0677">Repeat</keyword>
<evidence type="ECO:0000256" key="10">
    <source>
        <dbReference type="ARBA" id="ARBA00022837"/>
    </source>
</evidence>
<feature type="domain" description="EGF-like" evidence="18">
    <location>
        <begin position="74"/>
        <end position="112"/>
    </location>
</feature>
<feature type="domain" description="EGF-like" evidence="18">
    <location>
        <begin position="423"/>
        <end position="459"/>
    </location>
</feature>
<feature type="disulfide bond" evidence="16">
    <location>
        <begin position="722"/>
        <end position="732"/>
    </location>
</feature>
<feature type="domain" description="EGF-like" evidence="18">
    <location>
        <begin position="615"/>
        <end position="651"/>
    </location>
</feature>
<evidence type="ECO:0000259" key="17">
    <source>
        <dbReference type="PROSITE" id="PS50025"/>
    </source>
</evidence>
<dbReference type="InterPro" id="IPR000152">
    <property type="entry name" value="EGF-type_Asp/Asn_hydroxyl_site"/>
</dbReference>
<feature type="domain" description="EGF-like" evidence="18">
    <location>
        <begin position="794"/>
        <end position="835"/>
    </location>
</feature>
<dbReference type="GO" id="GO:0050877">
    <property type="term" value="P:nervous system process"/>
    <property type="evidence" value="ECO:0007669"/>
    <property type="project" value="UniProtKB-ARBA"/>
</dbReference>
<feature type="domain" description="EGF-like" evidence="18">
    <location>
        <begin position="1709"/>
        <end position="1745"/>
    </location>
</feature>
<evidence type="ECO:0000256" key="9">
    <source>
        <dbReference type="ARBA" id="ARBA00022737"/>
    </source>
</evidence>
<dbReference type="GO" id="GO:0009952">
    <property type="term" value="P:anterior/posterior pattern specification"/>
    <property type="evidence" value="ECO:0007669"/>
    <property type="project" value="UniProtKB-ARBA"/>
</dbReference>
<feature type="disulfide bond" evidence="16">
    <location>
        <begin position="825"/>
        <end position="834"/>
    </location>
</feature>
<keyword evidence="4" id="KW-1003">Cell membrane</keyword>
<dbReference type="InterPro" id="IPR051830">
    <property type="entry name" value="NOTCH_homolog"/>
</dbReference>
<evidence type="ECO:0000256" key="13">
    <source>
        <dbReference type="ARBA" id="ARBA00023157"/>
    </source>
</evidence>
<feature type="disulfide bond" evidence="16">
    <location>
        <begin position="526"/>
        <end position="535"/>
    </location>
</feature>
<protein>
    <recommendedName>
        <fullName evidence="20">Protein crumbs</fullName>
    </recommendedName>
</protein>
<dbReference type="GO" id="GO:0001764">
    <property type="term" value="P:neuron migration"/>
    <property type="evidence" value="ECO:0007669"/>
    <property type="project" value="UniProtKB-ARBA"/>
</dbReference>
<accession>A0A1B6EFF1</accession>
<keyword evidence="5" id="KW-0964">Secreted</keyword>
<name>A0A1B6EFF1_9HEMI</name>
<feature type="domain" description="EGF-like" evidence="18">
    <location>
        <begin position="345"/>
        <end position="383"/>
    </location>
</feature>
<keyword evidence="13 16" id="KW-1015">Disulfide bond</keyword>
<dbReference type="GO" id="GO:0043005">
    <property type="term" value="C:neuron projection"/>
    <property type="evidence" value="ECO:0007669"/>
    <property type="project" value="UniProtKB-ARBA"/>
</dbReference>
<dbReference type="SUPFAM" id="SSF49899">
    <property type="entry name" value="Concanavalin A-like lectins/glucanases"/>
    <property type="match status" value="3"/>
</dbReference>
<keyword evidence="6 16" id="KW-0245">EGF-like domain</keyword>
<feature type="disulfide bond" evidence="16">
    <location>
        <begin position="1655"/>
        <end position="1664"/>
    </location>
</feature>
<dbReference type="GO" id="GO:0048863">
    <property type="term" value="P:stem cell differentiation"/>
    <property type="evidence" value="ECO:0007669"/>
    <property type="project" value="UniProtKB-ARBA"/>
</dbReference>
<feature type="disulfide bond" evidence="16">
    <location>
        <begin position="743"/>
        <end position="752"/>
    </location>
</feature>
<feature type="domain" description="EGF-like" evidence="18">
    <location>
        <begin position="576"/>
        <end position="613"/>
    </location>
</feature>
<dbReference type="GO" id="GO:0040008">
    <property type="term" value="P:regulation of growth"/>
    <property type="evidence" value="ECO:0007669"/>
    <property type="project" value="UniProtKB-ARBA"/>
</dbReference>
<feature type="domain" description="EGF-like" evidence="18">
    <location>
        <begin position="755"/>
        <end position="792"/>
    </location>
</feature>
<feature type="disulfide bond" evidence="16">
    <location>
        <begin position="1292"/>
        <end position="1301"/>
    </location>
</feature>